<keyword evidence="4" id="KW-0597">Phosphoprotein</keyword>
<evidence type="ECO:0000256" key="12">
    <source>
        <dbReference type="ARBA" id="ARBA00023136"/>
    </source>
</evidence>
<dbReference type="GO" id="GO:0005886">
    <property type="term" value="C:plasma membrane"/>
    <property type="evidence" value="ECO:0007669"/>
    <property type="project" value="TreeGrafter"/>
</dbReference>
<dbReference type="AlphaFoldDB" id="A0A0D0M7Y7"/>
<dbReference type="InterPro" id="IPR004358">
    <property type="entry name" value="Sig_transdc_His_kin-like_C"/>
</dbReference>
<dbReference type="Proteomes" id="UP000032067">
    <property type="component" value="Unassembled WGS sequence"/>
</dbReference>
<dbReference type="GO" id="GO:0000155">
    <property type="term" value="F:phosphorelay sensor kinase activity"/>
    <property type="evidence" value="ECO:0007669"/>
    <property type="project" value="InterPro"/>
</dbReference>
<dbReference type="SUPFAM" id="SSF55874">
    <property type="entry name" value="ATPase domain of HSP90 chaperone/DNA topoisomerase II/histidine kinase"/>
    <property type="match status" value="1"/>
</dbReference>
<dbReference type="InterPro" id="IPR005467">
    <property type="entry name" value="His_kinase_dom"/>
</dbReference>
<evidence type="ECO:0000256" key="9">
    <source>
        <dbReference type="ARBA" id="ARBA00022840"/>
    </source>
</evidence>
<dbReference type="CDD" id="cd00082">
    <property type="entry name" value="HisKA"/>
    <property type="match status" value="1"/>
</dbReference>
<dbReference type="PROSITE" id="PS50109">
    <property type="entry name" value="HIS_KIN"/>
    <property type="match status" value="1"/>
</dbReference>
<dbReference type="InterPro" id="IPR036890">
    <property type="entry name" value="HATPase_C_sf"/>
</dbReference>
<dbReference type="EMBL" id="JXQQ01000065">
    <property type="protein sequence ID" value="KIQ25685.1"/>
    <property type="molecule type" value="Genomic_DNA"/>
</dbReference>
<dbReference type="Pfam" id="PF02518">
    <property type="entry name" value="HATPase_c"/>
    <property type="match status" value="1"/>
</dbReference>
<dbReference type="SUPFAM" id="SSF47384">
    <property type="entry name" value="Homodimeric domain of signal transducing histidine kinase"/>
    <property type="match status" value="1"/>
</dbReference>
<evidence type="ECO:0000256" key="8">
    <source>
        <dbReference type="ARBA" id="ARBA00022777"/>
    </source>
</evidence>
<reference evidence="15 16" key="1">
    <citation type="submission" date="2014-12" db="EMBL/GenBank/DDBJ databases">
        <title>16Stimator: statistical estimation of ribosomal gene copy numbers from draft genome assemblies.</title>
        <authorList>
            <person name="Perisin M.A."/>
            <person name="Vetter M."/>
            <person name="Gilbert J.A."/>
            <person name="Bergelson J."/>
        </authorList>
    </citation>
    <scope>NUCLEOTIDE SEQUENCE [LARGE SCALE GENOMIC DNA]</scope>
    <source>
        <strain evidence="15 16">MEDvA23</strain>
    </source>
</reference>
<gene>
    <name evidence="15" type="ORF">RT97_23235</name>
</gene>
<evidence type="ECO:0000256" key="3">
    <source>
        <dbReference type="ARBA" id="ARBA00012438"/>
    </source>
</evidence>
<feature type="transmembrane region" description="Helical" evidence="13">
    <location>
        <begin position="154"/>
        <end position="174"/>
    </location>
</feature>
<dbReference type="InterPro" id="IPR003661">
    <property type="entry name" value="HisK_dim/P_dom"/>
</dbReference>
<dbReference type="SMART" id="SM00388">
    <property type="entry name" value="HisKA"/>
    <property type="match status" value="1"/>
</dbReference>
<keyword evidence="11" id="KW-0902">Two-component regulatory system</keyword>
<keyword evidence="9" id="KW-0067">ATP-binding</keyword>
<keyword evidence="6 13" id="KW-0812">Transmembrane</keyword>
<keyword evidence="5" id="KW-0808">Transferase</keyword>
<evidence type="ECO:0000256" key="2">
    <source>
        <dbReference type="ARBA" id="ARBA00004141"/>
    </source>
</evidence>
<evidence type="ECO:0000313" key="15">
    <source>
        <dbReference type="EMBL" id="KIQ25685.1"/>
    </source>
</evidence>
<evidence type="ECO:0000256" key="10">
    <source>
        <dbReference type="ARBA" id="ARBA00022989"/>
    </source>
</evidence>
<dbReference type="Pfam" id="PF00512">
    <property type="entry name" value="HisKA"/>
    <property type="match status" value="1"/>
</dbReference>
<dbReference type="SMART" id="SM00387">
    <property type="entry name" value="HATPase_c"/>
    <property type="match status" value="1"/>
</dbReference>
<dbReference type="Pfam" id="PF08521">
    <property type="entry name" value="2CSK_N"/>
    <property type="match status" value="1"/>
</dbReference>
<evidence type="ECO:0000259" key="14">
    <source>
        <dbReference type="PROSITE" id="PS50109"/>
    </source>
</evidence>
<dbReference type="CDD" id="cd00075">
    <property type="entry name" value="HATPase"/>
    <property type="match status" value="1"/>
</dbReference>
<dbReference type="InterPro" id="IPR013727">
    <property type="entry name" value="2CSK_N"/>
</dbReference>
<accession>A0A0D0M7Y7</accession>
<evidence type="ECO:0000256" key="7">
    <source>
        <dbReference type="ARBA" id="ARBA00022741"/>
    </source>
</evidence>
<feature type="domain" description="Histidine kinase" evidence="14">
    <location>
        <begin position="235"/>
        <end position="448"/>
    </location>
</feature>
<dbReference type="InterPro" id="IPR036097">
    <property type="entry name" value="HisK_dim/P_sf"/>
</dbReference>
<organism evidence="15 16">
    <name type="scientific">Variovorax paradoxus</name>
    <dbReference type="NCBI Taxonomy" id="34073"/>
    <lineage>
        <taxon>Bacteria</taxon>
        <taxon>Pseudomonadati</taxon>
        <taxon>Pseudomonadota</taxon>
        <taxon>Betaproteobacteria</taxon>
        <taxon>Burkholderiales</taxon>
        <taxon>Comamonadaceae</taxon>
        <taxon>Variovorax</taxon>
    </lineage>
</organism>
<evidence type="ECO:0000256" key="4">
    <source>
        <dbReference type="ARBA" id="ARBA00022553"/>
    </source>
</evidence>
<keyword evidence="12 13" id="KW-0472">Membrane</keyword>
<comment type="caution">
    <text evidence="15">The sequence shown here is derived from an EMBL/GenBank/DDBJ whole genome shotgun (WGS) entry which is preliminary data.</text>
</comment>
<evidence type="ECO:0000256" key="13">
    <source>
        <dbReference type="SAM" id="Phobius"/>
    </source>
</evidence>
<dbReference type="PANTHER" id="PTHR45436:SF14">
    <property type="entry name" value="SENSOR PROTEIN QSEC"/>
    <property type="match status" value="1"/>
</dbReference>
<dbReference type="GO" id="GO:0005524">
    <property type="term" value="F:ATP binding"/>
    <property type="evidence" value="ECO:0007669"/>
    <property type="project" value="UniProtKB-KW"/>
</dbReference>
<evidence type="ECO:0000256" key="6">
    <source>
        <dbReference type="ARBA" id="ARBA00022692"/>
    </source>
</evidence>
<protein>
    <recommendedName>
        <fullName evidence="3">histidine kinase</fullName>
        <ecNumber evidence="3">2.7.13.3</ecNumber>
    </recommendedName>
</protein>
<evidence type="ECO:0000256" key="5">
    <source>
        <dbReference type="ARBA" id="ARBA00022679"/>
    </source>
</evidence>
<dbReference type="InterPro" id="IPR050428">
    <property type="entry name" value="TCS_sensor_his_kinase"/>
</dbReference>
<name>A0A0D0M7Y7_VARPD</name>
<keyword evidence="10 13" id="KW-1133">Transmembrane helix</keyword>
<dbReference type="PRINTS" id="PR00344">
    <property type="entry name" value="BCTRLSENSOR"/>
</dbReference>
<sequence>MRHRVAAIALFVCTATLLAGGLAMHRADIISDRNVLDARLVTLARTVLAFAEHEIEEEGFIEGLSDVVKQTESSLDARYHYRIWSVEGRLLHQSHKGRQADPVQPIAQRGFGETVVDGEEVRTYTHVAAKTGMVIQIAERQSDREAAAGITTGYFLSFLAIPLLLIFVSTWWFVNQALRSVEGYASQLRERHALDLSELKVANPPIELKPMVDSINGVFARFRSVLSSEREFTAIAAHEMRTPLAGLRAHAQLATAVAASPQELSSSLRGLMSGIDEASYLLDQLLDLARVDSLAVVGHVAVDVNLQKVFQDVMSELGPVAAHSQVTVATRLEVSRLPAVELGLHMLMHNLLDNAIRFTPAGGRIEIGSLPVREGVLLTFDDSGPGIPASQHAAAFQRFNRLGRVDPHGVGLGLSIVKAVALAHHAEVRLQKSPLGGLRVEITFPVPCDTAAETDERPAKSQGLTFVVQPGATWK</sequence>
<comment type="subcellular location">
    <subcellularLocation>
        <location evidence="2">Membrane</location>
        <topology evidence="2">Multi-pass membrane protein</topology>
    </subcellularLocation>
</comment>
<dbReference type="InterPro" id="IPR003594">
    <property type="entry name" value="HATPase_dom"/>
</dbReference>
<evidence type="ECO:0000256" key="1">
    <source>
        <dbReference type="ARBA" id="ARBA00000085"/>
    </source>
</evidence>
<keyword evidence="7" id="KW-0547">Nucleotide-binding</keyword>
<dbReference type="PANTHER" id="PTHR45436">
    <property type="entry name" value="SENSOR HISTIDINE KINASE YKOH"/>
    <property type="match status" value="1"/>
</dbReference>
<keyword evidence="8" id="KW-0418">Kinase</keyword>
<dbReference type="EC" id="2.7.13.3" evidence="3"/>
<proteinExistence type="predicted"/>
<dbReference type="Gene3D" id="3.30.565.10">
    <property type="entry name" value="Histidine kinase-like ATPase, C-terminal domain"/>
    <property type="match status" value="1"/>
</dbReference>
<evidence type="ECO:0000313" key="16">
    <source>
        <dbReference type="Proteomes" id="UP000032067"/>
    </source>
</evidence>
<evidence type="ECO:0000256" key="11">
    <source>
        <dbReference type="ARBA" id="ARBA00023012"/>
    </source>
</evidence>
<dbReference type="Gene3D" id="1.10.287.130">
    <property type="match status" value="1"/>
</dbReference>
<comment type="catalytic activity">
    <reaction evidence="1">
        <text>ATP + protein L-histidine = ADP + protein N-phospho-L-histidine.</text>
        <dbReference type="EC" id="2.7.13.3"/>
    </reaction>
</comment>